<accession>A0ABY7GK44</accession>
<dbReference type="Pfam" id="PF20155">
    <property type="entry name" value="TMP_3"/>
    <property type="match status" value="1"/>
</dbReference>
<dbReference type="RefSeq" id="WP_255188725.1">
    <property type="nucleotide sequence ID" value="NZ_CP113517.1"/>
</dbReference>
<evidence type="ECO:0000256" key="1">
    <source>
        <dbReference type="SAM" id="Coils"/>
    </source>
</evidence>
<evidence type="ECO:0000313" key="3">
    <source>
        <dbReference type="EMBL" id="WAR43738.1"/>
    </source>
</evidence>
<protein>
    <submittedName>
        <fullName evidence="3">Tape measure protein</fullName>
    </submittedName>
</protein>
<proteinExistence type="predicted"/>
<keyword evidence="4" id="KW-1185">Reference proteome</keyword>
<dbReference type="PANTHER" id="PTHR38812">
    <property type="entry name" value="MU-LIKE PROPHAGE FLUMU PROTEIN GP42"/>
    <property type="match status" value="1"/>
</dbReference>
<name>A0ABY7GK44_9GAMM</name>
<dbReference type="PANTHER" id="PTHR38812:SF2">
    <property type="entry name" value="MU-LIKE PROPHAGE FLUMU PROTEIN GP42"/>
    <property type="match status" value="1"/>
</dbReference>
<dbReference type="EMBL" id="CP113517">
    <property type="protein sequence ID" value="WAR43738.1"/>
    <property type="molecule type" value="Genomic_DNA"/>
</dbReference>
<keyword evidence="1" id="KW-0175">Coiled coil</keyword>
<dbReference type="Proteomes" id="UP001162780">
    <property type="component" value="Chromosome"/>
</dbReference>
<feature type="domain" description="Tape measure protein N-terminal" evidence="2">
    <location>
        <begin position="58"/>
        <end position="241"/>
    </location>
</feature>
<evidence type="ECO:0000259" key="2">
    <source>
        <dbReference type="Pfam" id="PF20155"/>
    </source>
</evidence>
<dbReference type="NCBIfam" id="TIGR02675">
    <property type="entry name" value="tape_meas_nterm"/>
    <property type="match status" value="1"/>
</dbReference>
<evidence type="ECO:0000313" key="4">
    <source>
        <dbReference type="Proteomes" id="UP001162780"/>
    </source>
</evidence>
<sequence length="749" mass="80009">MSDMNLKIRIQGESKSAEDSVNRINSALLGLESSSNKLNGMLAKLGVGLSIAGVADAVFDATRKFDGINKTLEVTSGSAEKAAQAMDFIRNTSQRLGTDMAVSAKAFSDLQAAANGTAMEGENTRTIFAAVSQAMAALGKSSAETEGALLAIGQMMSKGTVSAEELRGQLGERLPGAFNLMAQALDVSTAELSKLLEQGKVGIDVLPRFAKELDKAYSGAKFDGIESSLTRIGNAWDRLLSASGQAIKLDVVLKTFADIVTPEASNRYTDLVERRNQLNSMIGRRENFGVEAADYKRELEGINKELDTMDRKLAAADKFNPRFGAPMKATYDEYDQIIAEGQKLAEYQSLINKGQADAQERLWTQNRKRIDEQAAASDAHIKQLKAEADALNSLYANAELNLEKQIQLHGDNSAAAEMEFEVQFGGLSKLNDAQKVRLLNLAAEKDFIEQSAARQSAMWQQLIDDANEFVDVTKAIQDFAAGDVSQSGFNGLLARINDDLNADIISAEQAKQKFDELGQAFNAGFIEPATNSTNELSEYGIQAARNMQSAFADFLFDPFDAGMDGMLEGFGNTVRRMAAEAASAQLMDALFGKTTKDGGHDWASGLLGAAFSGLTGAIGGGLNADINGLVANSNLFANGGIMTSAGALPLNKYANGGIASSPQLALFGEGSMNEAYVPLPDGRSIPVTMTGGDSGGDTYNYSVSINVQGGNNPEETGRRVAEAFIRTVVREEITTQKRPGGMLNSITRY</sequence>
<dbReference type="InterPro" id="IPR053058">
    <property type="entry name" value="Mulikevirus_tape_measure"/>
</dbReference>
<reference evidence="3" key="1">
    <citation type="submission" date="2022-11" db="EMBL/GenBank/DDBJ databases">
        <title>Methylomonas rapida sp. nov., Carotenoid-Producing Obligate Methanotrophs with High Growth Characteristics and Biotechnological Potential.</title>
        <authorList>
            <person name="Tikhonova E.N."/>
            <person name="Suleimanov R.Z."/>
            <person name="Miroshnikov K."/>
            <person name="Oshkin I.Y."/>
            <person name="Belova S.E."/>
            <person name="Danilova O.V."/>
            <person name="Ashikhmin A."/>
            <person name="Konopkin A."/>
            <person name="But S.Y."/>
            <person name="Khmelenina V.N."/>
            <person name="Kuznetsov N."/>
            <person name="Pimenov N.V."/>
            <person name="Dedysh S.N."/>
        </authorList>
    </citation>
    <scope>NUCLEOTIDE SEQUENCE</scope>
    <source>
        <strain evidence="3">MP1</strain>
    </source>
</reference>
<feature type="coiled-coil region" evidence="1">
    <location>
        <begin position="285"/>
        <end position="312"/>
    </location>
</feature>
<gene>
    <name evidence="3" type="ORF">NM686_015305</name>
</gene>
<organism evidence="3 4">
    <name type="scientific">Methylomonas rapida</name>
    <dbReference type="NCBI Taxonomy" id="2963939"/>
    <lineage>
        <taxon>Bacteria</taxon>
        <taxon>Pseudomonadati</taxon>
        <taxon>Pseudomonadota</taxon>
        <taxon>Gammaproteobacteria</taxon>
        <taxon>Methylococcales</taxon>
        <taxon>Methylococcaceae</taxon>
        <taxon>Methylomonas</taxon>
    </lineage>
</organism>
<dbReference type="InterPro" id="IPR013491">
    <property type="entry name" value="Tape_meas_N"/>
</dbReference>